<gene>
    <name evidence="3" type="primary">LOC101858688</name>
</gene>
<accession>A0ABM0KB46</accession>
<dbReference type="GeneID" id="101858688"/>
<keyword evidence="3" id="KW-0808">Transferase</keyword>
<feature type="transmembrane region" description="Helical" evidence="1">
    <location>
        <begin position="33"/>
        <end position="50"/>
    </location>
</feature>
<evidence type="ECO:0000313" key="2">
    <source>
        <dbReference type="Proteomes" id="UP000694888"/>
    </source>
</evidence>
<keyword evidence="3" id="KW-0418">Kinase</keyword>
<keyword evidence="2" id="KW-1185">Reference proteome</keyword>
<dbReference type="InterPro" id="IPR024869">
    <property type="entry name" value="FAM20"/>
</dbReference>
<evidence type="ECO:0000256" key="1">
    <source>
        <dbReference type="SAM" id="Phobius"/>
    </source>
</evidence>
<keyword evidence="1" id="KW-0812">Transmembrane</keyword>
<evidence type="ECO:0000313" key="3">
    <source>
        <dbReference type="RefSeq" id="XP_005113348.2"/>
    </source>
</evidence>
<proteinExistence type="predicted"/>
<dbReference type="RefSeq" id="XP_005113348.2">
    <property type="nucleotide sequence ID" value="XM_005113291.3"/>
</dbReference>
<protein>
    <submittedName>
        <fullName evidence="3">Extracellular serine/threonine protein kinase CeFam20</fullName>
    </submittedName>
</protein>
<keyword evidence="3" id="KW-0723">Serine/threonine-protein kinase</keyword>
<feature type="non-terminal residue" evidence="3">
    <location>
        <position position="242"/>
    </location>
</feature>
<dbReference type="PANTHER" id="PTHR12450">
    <property type="entry name" value="DENTIN MATRIX PROTEIN 4 PROTEIN FAM20"/>
    <property type="match status" value="1"/>
</dbReference>
<keyword evidence="1" id="KW-0472">Membrane</keyword>
<name>A0ABM0KB46_APLCA</name>
<dbReference type="Proteomes" id="UP000694888">
    <property type="component" value="Unplaced"/>
</dbReference>
<keyword evidence="1" id="KW-1133">Transmembrane helix</keyword>
<reference evidence="3" key="1">
    <citation type="submission" date="2025-08" db="UniProtKB">
        <authorList>
            <consortium name="RefSeq"/>
        </authorList>
    </citation>
    <scope>IDENTIFICATION</scope>
</reference>
<dbReference type="GO" id="GO:0004674">
    <property type="term" value="F:protein serine/threonine kinase activity"/>
    <property type="evidence" value="ECO:0007669"/>
    <property type="project" value="UniProtKB-KW"/>
</dbReference>
<organism evidence="2 3">
    <name type="scientific">Aplysia californica</name>
    <name type="common">California sea hare</name>
    <dbReference type="NCBI Taxonomy" id="6500"/>
    <lineage>
        <taxon>Eukaryota</taxon>
        <taxon>Metazoa</taxon>
        <taxon>Spiralia</taxon>
        <taxon>Lophotrochozoa</taxon>
        <taxon>Mollusca</taxon>
        <taxon>Gastropoda</taxon>
        <taxon>Heterobranchia</taxon>
        <taxon>Euthyneura</taxon>
        <taxon>Tectipleura</taxon>
        <taxon>Aplysiida</taxon>
        <taxon>Aplysioidea</taxon>
        <taxon>Aplysiidae</taxon>
        <taxon>Aplysia</taxon>
    </lineage>
</organism>
<sequence length="242" mass="27804">MIRIERITQWLLRLFSRSVCTFTEWRMKTKWRFFFAGALAVVLFGSYKILEPELFRQAEPYDPWNKQPFEAGKDLKDGPKEIIVNRPFELRPDVVMNGNVEVDPGAVSVDKVIKSMVDRFTPLHSYKIHESPWDIAASWVGPRQIHRENAPQLGAVLSAMARGKITLADFGVKGTQLKLTLTLDHKQKVVFKPAWYGRDDIITGTPYSGRDRHNAEIAAFHLGRILELRRTPLAIGRRVDHK</sequence>
<dbReference type="PANTHER" id="PTHR12450:SF14">
    <property type="entry name" value="GLYCOSAMINOGLYCAN XYLOSYLKINASE"/>
    <property type="match status" value="1"/>
</dbReference>